<feature type="compositionally biased region" description="Polar residues" evidence="2">
    <location>
        <begin position="830"/>
        <end position="841"/>
    </location>
</feature>
<dbReference type="GO" id="GO:0032467">
    <property type="term" value="P:positive regulation of cytokinesis"/>
    <property type="evidence" value="ECO:0007669"/>
    <property type="project" value="InterPro"/>
</dbReference>
<dbReference type="PANTHER" id="PTHR21616:SF2">
    <property type="entry name" value="CENTROSOME AND SPINDLE POLE-ASSOCIATED PROTEIN 1"/>
    <property type="match status" value="1"/>
</dbReference>
<proteinExistence type="predicted"/>
<feature type="non-terminal residue" evidence="3">
    <location>
        <position position="855"/>
    </location>
</feature>
<evidence type="ECO:0000256" key="2">
    <source>
        <dbReference type="SAM" id="MobiDB-lite"/>
    </source>
</evidence>
<feature type="region of interest" description="Disordered" evidence="2">
    <location>
        <begin position="546"/>
        <end position="599"/>
    </location>
</feature>
<feature type="compositionally biased region" description="Basic and acidic residues" evidence="2">
    <location>
        <begin position="83"/>
        <end position="93"/>
    </location>
</feature>
<dbReference type="EMBL" id="MRZV01000536">
    <property type="protein sequence ID" value="PIK48191.1"/>
    <property type="molecule type" value="Genomic_DNA"/>
</dbReference>
<reference evidence="3 4" key="1">
    <citation type="journal article" date="2017" name="PLoS Biol.">
        <title>The sea cucumber genome provides insights into morphological evolution and visceral regeneration.</title>
        <authorList>
            <person name="Zhang X."/>
            <person name="Sun L."/>
            <person name="Yuan J."/>
            <person name="Sun Y."/>
            <person name="Gao Y."/>
            <person name="Zhang L."/>
            <person name="Li S."/>
            <person name="Dai H."/>
            <person name="Hamel J.F."/>
            <person name="Liu C."/>
            <person name="Yu Y."/>
            <person name="Liu S."/>
            <person name="Lin W."/>
            <person name="Guo K."/>
            <person name="Jin S."/>
            <person name="Xu P."/>
            <person name="Storey K.B."/>
            <person name="Huan P."/>
            <person name="Zhang T."/>
            <person name="Zhou Y."/>
            <person name="Zhang J."/>
            <person name="Lin C."/>
            <person name="Li X."/>
            <person name="Xing L."/>
            <person name="Huo D."/>
            <person name="Sun M."/>
            <person name="Wang L."/>
            <person name="Mercier A."/>
            <person name="Li F."/>
            <person name="Yang H."/>
            <person name="Xiang J."/>
        </authorList>
    </citation>
    <scope>NUCLEOTIDE SEQUENCE [LARGE SCALE GENOMIC DNA]</scope>
    <source>
        <strain evidence="3">Shaxun</strain>
        <tissue evidence="3">Muscle</tissue>
    </source>
</reference>
<dbReference type="AlphaFoldDB" id="A0A2G8KJK5"/>
<accession>A0A2G8KJK5</accession>
<name>A0A2G8KJK5_STIJA</name>
<keyword evidence="4" id="KW-1185">Reference proteome</keyword>
<feature type="coiled-coil region" evidence="1">
    <location>
        <begin position="603"/>
        <end position="630"/>
    </location>
</feature>
<comment type="caution">
    <text evidence="3">The sequence shown here is derived from an EMBL/GenBank/DDBJ whole genome shotgun (WGS) entry which is preliminary data.</text>
</comment>
<feature type="compositionally biased region" description="Polar residues" evidence="2">
    <location>
        <begin position="156"/>
        <end position="168"/>
    </location>
</feature>
<feature type="region of interest" description="Disordered" evidence="2">
    <location>
        <begin position="238"/>
        <end position="349"/>
    </location>
</feature>
<feature type="compositionally biased region" description="Basic and acidic residues" evidence="2">
    <location>
        <begin position="372"/>
        <end position="386"/>
    </location>
</feature>
<dbReference type="GO" id="GO:0005874">
    <property type="term" value="C:microtubule"/>
    <property type="evidence" value="ECO:0007669"/>
    <property type="project" value="InterPro"/>
</dbReference>
<dbReference type="Proteomes" id="UP000230750">
    <property type="component" value="Unassembled WGS sequence"/>
</dbReference>
<feature type="region of interest" description="Disordered" evidence="2">
    <location>
        <begin position="83"/>
        <end position="206"/>
    </location>
</feature>
<dbReference type="InterPro" id="IPR026708">
    <property type="entry name" value="CSPP1"/>
</dbReference>
<dbReference type="OrthoDB" id="10044099at2759"/>
<sequence>MADDIEEFIAQQKSRLARERQELQQQNNEKVYQDLQNGSSADVLEGKKPQYEPASQQNGGGQLVFGQEDVQAKLRRERKLEYDQYLKEKEARSVQKRSVQGGHGKSLPIQDRGSAKARAENQRNQEYRAFMREKELKEKERRDQRRGAYPSPREQPGNSSVAENNRSFDITPVKKEAASQTPHPPPEYDDSRPPLPHGRGGAHPSLDLTMMTCCVVERMKKLDTGNIRYGDLDYYPVRQSLKPSRSDPRLDRYPEEDGRYSRVRDSEDHDRRRVRFTDLEAPGQERTYYNDRPPYPATDRQDPGYRDQLGVTRSRTLPELERSASKANPRAQSASRLKQEEEGFIIGNRETNSAVQRKKELYRQELAQQIQEQKEAKQRERQEDIRLVSQAGPEPSRSGRRSVASSKTHSPIQPPPAGQATHRLSNQAYNGQPQSRASNQYAINSAVPPLNIPVNDISQQPQRPPPVQEQIGNLGLDEAYAKSRPSNLDQPFSIYNPPTLGQQNPGDPYVYYKLRNPLEPDPNYNPRQMLTFQPTSAVMSTGPLTFNDGVSPGQLRQGQVPPPQYNQIPQASVAFPRGDNSSRNYGQNSDLSPRALKDPKSYQAQLIQQMREKELRKRQEKEDKVRYEAKLEADAQNYNPWGKGGAGAPMRNAQGQVFADLKQLHNLNEQALQDPQKPVQLYSNTSQPVPGNPSTTAAPSGIARAIAERGLNPPAEEAVGGSSQVPPPSNQITSPVDSYKEQLRLQVEEKKRREAAEKEKLRLEEEKEERRLAEQQERMKREFEQEQEAKKRKEEEKRKQQADMEAKLEEKRKEAEERKKEAHSIKRVEPTQNEQAYQRQVASPPVPALTKNAKQ</sequence>
<feature type="compositionally biased region" description="Basic and acidic residues" evidence="2">
    <location>
        <begin position="738"/>
        <end position="829"/>
    </location>
</feature>
<dbReference type="GO" id="GO:0000922">
    <property type="term" value="C:spindle pole"/>
    <property type="evidence" value="ECO:0007669"/>
    <property type="project" value="InterPro"/>
</dbReference>
<dbReference type="PANTHER" id="PTHR21616">
    <property type="entry name" value="CENTROSOME SPINDLE POLE ASSOCIATED PROTEIN"/>
    <property type="match status" value="1"/>
</dbReference>
<protein>
    <submittedName>
        <fullName evidence="3">Putative centrosome and spindle pole-associated protein 1</fullName>
    </submittedName>
</protein>
<dbReference type="STRING" id="307972.A0A2G8KJK5"/>
<evidence type="ECO:0000256" key="1">
    <source>
        <dbReference type="SAM" id="Coils"/>
    </source>
</evidence>
<dbReference type="GO" id="GO:0005813">
    <property type="term" value="C:centrosome"/>
    <property type="evidence" value="ECO:0007669"/>
    <property type="project" value="InterPro"/>
</dbReference>
<feature type="compositionally biased region" description="Polar residues" evidence="2">
    <location>
        <begin position="681"/>
        <end position="698"/>
    </location>
</feature>
<feature type="region of interest" description="Disordered" evidence="2">
    <location>
        <begin position="372"/>
        <end position="423"/>
    </location>
</feature>
<keyword evidence="1" id="KW-0175">Coiled coil</keyword>
<gene>
    <name evidence="3" type="ORF">BSL78_14934</name>
</gene>
<feature type="compositionally biased region" description="Basic and acidic residues" evidence="2">
    <location>
        <begin position="113"/>
        <end position="146"/>
    </location>
</feature>
<evidence type="ECO:0000313" key="4">
    <source>
        <dbReference type="Proteomes" id="UP000230750"/>
    </source>
</evidence>
<feature type="region of interest" description="Disordered" evidence="2">
    <location>
        <begin position="680"/>
        <end position="855"/>
    </location>
</feature>
<feature type="region of interest" description="Disordered" evidence="2">
    <location>
        <begin position="19"/>
        <end position="67"/>
    </location>
</feature>
<organism evidence="3 4">
    <name type="scientific">Stichopus japonicus</name>
    <name type="common">Sea cucumber</name>
    <dbReference type="NCBI Taxonomy" id="307972"/>
    <lineage>
        <taxon>Eukaryota</taxon>
        <taxon>Metazoa</taxon>
        <taxon>Echinodermata</taxon>
        <taxon>Eleutherozoa</taxon>
        <taxon>Echinozoa</taxon>
        <taxon>Holothuroidea</taxon>
        <taxon>Aspidochirotacea</taxon>
        <taxon>Aspidochirotida</taxon>
        <taxon>Stichopodidae</taxon>
        <taxon>Apostichopus</taxon>
    </lineage>
</organism>
<feature type="compositionally biased region" description="Polar residues" evidence="2">
    <location>
        <begin position="579"/>
        <end position="591"/>
    </location>
</feature>
<evidence type="ECO:0000313" key="3">
    <source>
        <dbReference type="EMBL" id="PIK48191.1"/>
    </source>
</evidence>
<feature type="compositionally biased region" description="Basic and acidic residues" evidence="2">
    <location>
        <begin position="244"/>
        <end position="278"/>
    </location>
</feature>